<gene>
    <name evidence="2" type="ORF">Ocin01_12978</name>
</gene>
<dbReference type="Gene3D" id="3.90.70.10">
    <property type="entry name" value="Cysteine proteinases"/>
    <property type="match status" value="1"/>
</dbReference>
<accession>A0A1D2MKX9</accession>
<keyword evidence="2" id="KW-0378">Hydrolase</keyword>
<evidence type="ECO:0000313" key="2">
    <source>
        <dbReference type="EMBL" id="ODM93699.1"/>
    </source>
</evidence>
<dbReference type="PANTHER" id="PTHR11830">
    <property type="entry name" value="40S RIBOSOMAL PROTEIN S3A"/>
    <property type="match status" value="1"/>
</dbReference>
<organism evidence="2 3">
    <name type="scientific">Orchesella cincta</name>
    <name type="common">Springtail</name>
    <name type="synonym">Podura cincta</name>
    <dbReference type="NCBI Taxonomy" id="48709"/>
    <lineage>
        <taxon>Eukaryota</taxon>
        <taxon>Metazoa</taxon>
        <taxon>Ecdysozoa</taxon>
        <taxon>Arthropoda</taxon>
        <taxon>Hexapoda</taxon>
        <taxon>Collembola</taxon>
        <taxon>Entomobryomorpha</taxon>
        <taxon>Entomobryoidea</taxon>
        <taxon>Orchesellidae</taxon>
        <taxon>Orchesellinae</taxon>
        <taxon>Orchesella</taxon>
    </lineage>
</organism>
<dbReference type="AlphaFoldDB" id="A0A1D2MKX9"/>
<dbReference type="STRING" id="48709.A0A1D2MKX9"/>
<reference evidence="2 3" key="1">
    <citation type="journal article" date="2016" name="Genome Biol. Evol.">
        <title>Gene Family Evolution Reflects Adaptation to Soil Environmental Stressors in the Genome of the Collembolan Orchesella cincta.</title>
        <authorList>
            <person name="Faddeeva-Vakhrusheva A."/>
            <person name="Derks M.F."/>
            <person name="Anvar S.Y."/>
            <person name="Agamennone V."/>
            <person name="Suring W."/>
            <person name="Smit S."/>
            <person name="van Straalen N.M."/>
            <person name="Roelofs D."/>
        </authorList>
    </citation>
    <scope>NUCLEOTIDE SEQUENCE [LARGE SCALE GENOMIC DNA]</scope>
    <source>
        <tissue evidence="2">Mixed pool</tissue>
    </source>
</reference>
<dbReference type="EMBL" id="LJIJ01000932">
    <property type="protein sequence ID" value="ODM93699.1"/>
    <property type="molecule type" value="Genomic_DNA"/>
</dbReference>
<dbReference type="OrthoDB" id="6287070at2759"/>
<dbReference type="Proteomes" id="UP000094527">
    <property type="component" value="Unassembled WGS sequence"/>
</dbReference>
<dbReference type="GO" id="GO:0016787">
    <property type="term" value="F:hydrolase activity"/>
    <property type="evidence" value="ECO:0007669"/>
    <property type="project" value="UniProtKB-KW"/>
</dbReference>
<keyword evidence="3" id="KW-1185">Reference proteome</keyword>
<evidence type="ECO:0000256" key="1">
    <source>
        <dbReference type="ARBA" id="ARBA00022490"/>
    </source>
</evidence>
<name>A0A1D2MKX9_ORCCI</name>
<proteinExistence type="predicted"/>
<protein>
    <submittedName>
        <fullName evidence="2">Ubiquitin carboxyl-terminal hydrolase CYLD</fullName>
    </submittedName>
</protein>
<evidence type="ECO:0000313" key="3">
    <source>
        <dbReference type="Proteomes" id="UP000094527"/>
    </source>
</evidence>
<sequence length="255" mass="29000">MFYRTSIFDRLVTSKLEESEYAKTTRDLLAKYIVQPLRTEFYCSSERAMKLRSHLRTLNQDIMGSFMDVEQLLYLLVEDALKEQEFIRYSGGGGDYMHLMSIDISDNSSMITVQNNFETSMELNGNLKLKNVPNPGLILGLPRSDGKFVNYEAVIPNTELNIQHLMEPATCETCSQPASWEIIKKENAEVLQTSCDKCLDCVLREKDDTSIVMSRAKMRLLAIICISASHFTAFIRDSMGSGEWLYFDSMAGGYP</sequence>
<comment type="caution">
    <text evidence="2">The sequence shown here is derived from an EMBL/GenBank/DDBJ whole genome shotgun (WGS) entry which is preliminary data.</text>
</comment>
<keyword evidence="1" id="KW-0963">Cytoplasm</keyword>
<feature type="non-terminal residue" evidence="2">
    <location>
        <position position="255"/>
    </location>
</feature>